<keyword evidence="3" id="KW-1185">Reference proteome</keyword>
<dbReference type="RefSeq" id="XP_066077886.1">
    <property type="nucleotide sequence ID" value="XM_066221789.1"/>
</dbReference>
<proteinExistence type="predicted"/>
<reference evidence="2 3" key="1">
    <citation type="submission" date="2024-01" db="EMBL/GenBank/DDBJ databases">
        <title>Comparative genomics of Cryptococcus and Kwoniella reveals pathogenesis evolution and contrasting modes of karyotype evolution via chromosome fusion or intercentromeric recombination.</title>
        <authorList>
            <person name="Coelho M.A."/>
            <person name="David-Palma M."/>
            <person name="Shea T."/>
            <person name="Bowers K."/>
            <person name="McGinley-Smith S."/>
            <person name="Mohammad A.W."/>
            <person name="Gnirke A."/>
            <person name="Yurkov A.M."/>
            <person name="Nowrousian M."/>
            <person name="Sun S."/>
            <person name="Cuomo C.A."/>
            <person name="Heitman J."/>
        </authorList>
    </citation>
    <scope>NUCLEOTIDE SEQUENCE [LARGE SCALE GENOMIC DNA]</scope>
    <source>
        <strain evidence="2 3">CBS 6074</strain>
    </source>
</reference>
<dbReference type="Proteomes" id="UP001355207">
    <property type="component" value="Chromosome 8"/>
</dbReference>
<evidence type="ECO:0000313" key="3">
    <source>
        <dbReference type="Proteomes" id="UP001355207"/>
    </source>
</evidence>
<gene>
    <name evidence="2" type="ORF">L201_006064</name>
</gene>
<evidence type="ECO:0000313" key="2">
    <source>
        <dbReference type="EMBL" id="WWC91123.1"/>
    </source>
</evidence>
<feature type="region of interest" description="Disordered" evidence="1">
    <location>
        <begin position="20"/>
        <end position="98"/>
    </location>
</feature>
<organism evidence="2 3">
    <name type="scientific">Kwoniella dendrophila CBS 6074</name>
    <dbReference type="NCBI Taxonomy" id="1295534"/>
    <lineage>
        <taxon>Eukaryota</taxon>
        <taxon>Fungi</taxon>
        <taxon>Dikarya</taxon>
        <taxon>Basidiomycota</taxon>
        <taxon>Agaricomycotina</taxon>
        <taxon>Tremellomycetes</taxon>
        <taxon>Tremellales</taxon>
        <taxon>Cryptococcaceae</taxon>
        <taxon>Kwoniella</taxon>
    </lineage>
</organism>
<dbReference type="AlphaFoldDB" id="A0AAX4K316"/>
<feature type="compositionally biased region" description="Polar residues" evidence="1">
    <location>
        <begin position="28"/>
        <end position="51"/>
    </location>
</feature>
<sequence>MPYNKMLFERFPATQRLDTKKVKGPVNPTISSKPQHMISQANITPPDSSNEAPPKITPPNLRPSGNLKIPLIQPSGVMTPPAEDSPPSDTHEKIPTQNTGIDELSVLSETMLVPELLPRDGSEVPVDVVVKVMQPNAFPRALDPDDTSEESCLAFTRDKAYHEALHEAKMYREYVEHVQGDLVPQYYGMFVSKRLGKSKYDWVYAMVMEECGTKILEETGT</sequence>
<dbReference type="EMBL" id="CP144105">
    <property type="protein sequence ID" value="WWC91123.1"/>
    <property type="molecule type" value="Genomic_DNA"/>
</dbReference>
<evidence type="ECO:0000256" key="1">
    <source>
        <dbReference type="SAM" id="MobiDB-lite"/>
    </source>
</evidence>
<name>A0AAX4K316_9TREE</name>
<protein>
    <recommendedName>
        <fullName evidence="4">Protein kinase domain-containing protein</fullName>
    </recommendedName>
</protein>
<accession>A0AAX4K316</accession>
<dbReference type="GeneID" id="91096734"/>
<evidence type="ECO:0008006" key="4">
    <source>
        <dbReference type="Google" id="ProtNLM"/>
    </source>
</evidence>